<dbReference type="PANTHER" id="PTHR28144">
    <property type="entry name" value="ER MEMBRANE PROTEIN COMPLEX SUBUNIT 5"/>
    <property type="match status" value="1"/>
</dbReference>
<evidence type="ECO:0000256" key="2">
    <source>
        <dbReference type="ARBA" id="ARBA00006109"/>
    </source>
</evidence>
<protein>
    <recommendedName>
        <fullName evidence="9">ER membrane protein complex subunit 5</fullName>
    </recommendedName>
</protein>
<dbReference type="OrthoDB" id="44756at2759"/>
<dbReference type="InterPro" id="IPR053279">
    <property type="entry name" value="EMC_subunit"/>
</dbReference>
<dbReference type="GO" id="GO:0034975">
    <property type="term" value="P:protein folding in endoplasmic reticulum"/>
    <property type="evidence" value="ECO:0007669"/>
    <property type="project" value="TreeGrafter"/>
</dbReference>
<proteinExistence type="inferred from homology"/>
<dbReference type="InterPro" id="IPR018937">
    <property type="entry name" value="MMgT"/>
</dbReference>
<dbReference type="STRING" id="669874.A0A1E4TN69"/>
<organism evidence="7 8">
    <name type="scientific">Pachysolen tannophilus NRRL Y-2460</name>
    <dbReference type="NCBI Taxonomy" id="669874"/>
    <lineage>
        <taxon>Eukaryota</taxon>
        <taxon>Fungi</taxon>
        <taxon>Dikarya</taxon>
        <taxon>Ascomycota</taxon>
        <taxon>Saccharomycotina</taxon>
        <taxon>Pichiomycetes</taxon>
        <taxon>Pachysolenaceae</taxon>
        <taxon>Pachysolen</taxon>
    </lineage>
</organism>
<dbReference type="Pfam" id="PF10270">
    <property type="entry name" value="MMgT"/>
    <property type="match status" value="1"/>
</dbReference>
<evidence type="ECO:0000313" key="8">
    <source>
        <dbReference type="Proteomes" id="UP000094236"/>
    </source>
</evidence>
<accession>A0A1E4TN69</accession>
<dbReference type="AlphaFoldDB" id="A0A1E4TN69"/>
<dbReference type="PANTHER" id="PTHR28144:SF1">
    <property type="entry name" value="ER MEMBRANE PROTEIN COMPLEX SUBUNIT 5"/>
    <property type="match status" value="1"/>
</dbReference>
<evidence type="ECO:0000313" key="7">
    <source>
        <dbReference type="EMBL" id="ODV93206.1"/>
    </source>
</evidence>
<keyword evidence="5 6" id="KW-0472">Membrane</keyword>
<keyword evidence="4 6" id="KW-1133">Transmembrane helix</keyword>
<evidence type="ECO:0000256" key="5">
    <source>
        <dbReference type="ARBA" id="ARBA00023136"/>
    </source>
</evidence>
<dbReference type="EMBL" id="KV454018">
    <property type="protein sequence ID" value="ODV93206.1"/>
    <property type="molecule type" value="Genomic_DNA"/>
</dbReference>
<feature type="transmembrane region" description="Helical" evidence="6">
    <location>
        <begin position="49"/>
        <end position="66"/>
    </location>
</feature>
<comment type="similarity">
    <text evidence="2">Belongs to the membrane magnesium transporter (TC 1.A.67) family.</text>
</comment>
<evidence type="ECO:0000256" key="3">
    <source>
        <dbReference type="ARBA" id="ARBA00022692"/>
    </source>
</evidence>
<reference evidence="8" key="1">
    <citation type="submission" date="2016-05" db="EMBL/GenBank/DDBJ databases">
        <title>Comparative genomics of biotechnologically important yeasts.</title>
        <authorList>
            <consortium name="DOE Joint Genome Institute"/>
            <person name="Riley R."/>
            <person name="Haridas S."/>
            <person name="Wolfe K.H."/>
            <person name="Lopes M.R."/>
            <person name="Hittinger C.T."/>
            <person name="Goker M."/>
            <person name="Salamov A."/>
            <person name="Wisecaver J."/>
            <person name="Long T.M."/>
            <person name="Aerts A.L."/>
            <person name="Barry K."/>
            <person name="Choi C."/>
            <person name="Clum A."/>
            <person name="Coughlan A.Y."/>
            <person name="Deshpande S."/>
            <person name="Douglass A.P."/>
            <person name="Hanson S.J."/>
            <person name="Klenk H.-P."/>
            <person name="Labutti K."/>
            <person name="Lapidus A."/>
            <person name="Lindquist E."/>
            <person name="Lipzen A."/>
            <person name="Meier-Kolthoff J.P."/>
            <person name="Ohm R.A."/>
            <person name="Otillar R.P."/>
            <person name="Pangilinan J."/>
            <person name="Peng Y."/>
            <person name="Rokas A."/>
            <person name="Rosa C.A."/>
            <person name="Scheuner C."/>
            <person name="Sibirny A.A."/>
            <person name="Slot J.C."/>
            <person name="Stielow J.B."/>
            <person name="Sun H."/>
            <person name="Kurtzman C.P."/>
            <person name="Blackwell M."/>
            <person name="Grigoriev I.V."/>
            <person name="Jeffries T.W."/>
        </authorList>
    </citation>
    <scope>NUCLEOTIDE SEQUENCE [LARGE SCALE GENOMIC DNA]</scope>
    <source>
        <strain evidence="8">NRRL Y-2460</strain>
    </source>
</reference>
<dbReference type="Proteomes" id="UP000094236">
    <property type="component" value="Unassembled WGS sequence"/>
</dbReference>
<name>A0A1E4TN69_PACTA</name>
<keyword evidence="8" id="KW-1185">Reference proteome</keyword>
<keyword evidence="3 6" id="KW-0812">Transmembrane</keyword>
<evidence type="ECO:0000256" key="4">
    <source>
        <dbReference type="ARBA" id="ARBA00022989"/>
    </source>
</evidence>
<evidence type="ECO:0000256" key="1">
    <source>
        <dbReference type="ARBA" id="ARBA00004127"/>
    </source>
</evidence>
<evidence type="ECO:0008006" key="9">
    <source>
        <dbReference type="Google" id="ProtNLM"/>
    </source>
</evidence>
<evidence type="ECO:0000256" key="6">
    <source>
        <dbReference type="SAM" id="Phobius"/>
    </source>
</evidence>
<comment type="subcellular location">
    <subcellularLocation>
        <location evidence="1">Endomembrane system</location>
        <topology evidence="1">Multi-pass membrane protein</topology>
    </subcellularLocation>
</comment>
<sequence>MSLKSTILYVLGIFFMLHSAYSAFSFNQYLKASLSLNKPTLPNDIKFELILSAILIVYATFENVLFNTGNVYNYEIVTGEKKPVTKKLKLNSIYMNQITAEDEKLGKCVFDELENRSCYMDVAERRAEFEKWFNNQ</sequence>
<gene>
    <name evidence="7" type="ORF">PACTADRAFT_51822</name>
</gene>
<dbReference type="GO" id="GO:0072546">
    <property type="term" value="C:EMC complex"/>
    <property type="evidence" value="ECO:0007669"/>
    <property type="project" value="TreeGrafter"/>
</dbReference>